<keyword evidence="7 8" id="KW-0342">GTP-binding</keyword>
<proteinExistence type="inferred from homology"/>
<evidence type="ECO:0000313" key="11">
    <source>
        <dbReference type="EMBL" id="MDE8603552.1"/>
    </source>
</evidence>
<dbReference type="HAMAP" id="MF_00011">
    <property type="entry name" value="Adenylosucc_synth"/>
    <property type="match status" value="1"/>
</dbReference>
<dbReference type="GO" id="GO:0004019">
    <property type="term" value="F:adenylosuccinate synthase activity"/>
    <property type="evidence" value="ECO:0007669"/>
    <property type="project" value="UniProtKB-EC"/>
</dbReference>
<dbReference type="Proteomes" id="UP001139522">
    <property type="component" value="Unassembled WGS sequence"/>
</dbReference>
<comment type="subunit">
    <text evidence="1 8">Homodimer.</text>
</comment>
<feature type="binding site" evidence="8">
    <location>
        <position position="14"/>
    </location>
    <ligand>
        <name>Mg(2+)</name>
        <dbReference type="ChEBI" id="CHEBI:18420"/>
    </ligand>
</feature>
<evidence type="ECO:0000256" key="3">
    <source>
        <dbReference type="ARBA" id="ARBA00022723"/>
    </source>
</evidence>
<feature type="binding site" description="in other chain" evidence="8">
    <location>
        <position position="130"/>
    </location>
    <ligand>
        <name>IMP</name>
        <dbReference type="ChEBI" id="CHEBI:58053"/>
        <note>ligand shared between dimeric partners</note>
    </ligand>
</feature>
<evidence type="ECO:0000256" key="7">
    <source>
        <dbReference type="ARBA" id="ARBA00023134"/>
    </source>
</evidence>
<dbReference type="InterPro" id="IPR033128">
    <property type="entry name" value="Adenylosuccin_syn_Lys_AS"/>
</dbReference>
<feature type="active site" description="Proton donor" evidence="8">
    <location>
        <position position="42"/>
    </location>
</feature>
<dbReference type="PROSITE" id="PS00513">
    <property type="entry name" value="ADENYLOSUCCIN_SYN_2"/>
    <property type="match status" value="1"/>
</dbReference>
<comment type="cofactor">
    <cofactor evidence="8">
        <name>Mg(2+)</name>
        <dbReference type="ChEBI" id="CHEBI:18420"/>
    </cofactor>
    <text evidence="8">Binds 1 Mg(2+) ion per subunit.</text>
</comment>
<comment type="pathway">
    <text evidence="8 10">Purine metabolism; AMP biosynthesis via de novo pathway; AMP from IMP: step 1/2.</text>
</comment>
<feature type="binding site" description="in other chain" evidence="8">
    <location>
        <begin position="39"/>
        <end position="42"/>
    </location>
    <ligand>
        <name>IMP</name>
        <dbReference type="ChEBI" id="CHEBI:58053"/>
        <note>ligand shared between dimeric partners</note>
    </ligand>
</feature>
<evidence type="ECO:0000256" key="2">
    <source>
        <dbReference type="ARBA" id="ARBA00022598"/>
    </source>
</evidence>
<organism evidence="11 12">
    <name type="scientific">Marinomonas maritima</name>
    <dbReference type="NCBI Taxonomy" id="2940935"/>
    <lineage>
        <taxon>Bacteria</taxon>
        <taxon>Pseudomonadati</taxon>
        <taxon>Pseudomonadota</taxon>
        <taxon>Gammaproteobacteria</taxon>
        <taxon>Oceanospirillales</taxon>
        <taxon>Oceanospirillaceae</taxon>
        <taxon>Marinomonas</taxon>
    </lineage>
</organism>
<comment type="similarity">
    <text evidence="8 10">Belongs to the adenylosuccinate synthetase family.</text>
</comment>
<name>A0ABT5WFF0_9GAMM</name>
<sequence length="432" mass="46641">MGKNVVILGTQWGDEGKGKVVDLLTEDVAAVVRFQGGHNAGHTLVIDGKKTVLHLIPSGILREGVQCIIGNGVVLSPAALKTEVLELLEQGVPAVDRLKISAACPLILPYHIAIDQARELAKGEKKIGTTGRGIGPAYEDKVARRAIRVGDLLDSERFATKLKEVLEYYNFVLTQYHKVDPISFDEVYAEGLEMAEFLRPMVADTITLLHDLRKAGANIMFEGAQGSLLDVDHGTYPYVTSSNTTAGGAPAGTGFGPLYLDYVLGITKAYTTRVGSGPFPTELFDEDGERLGVRGHEFGATTGRSRRCGWFDAVALRHAVQINSVSGMCLTKLDVLDGSSVIKICVSYANADGTPVTGTLVDSEGYEQAKPVYVEMPGWTESTVGAENFDALPKNAQDYIRFLEEQVGVPVDIISTGPDRNETIVIRDPFKQ</sequence>
<dbReference type="InterPro" id="IPR018220">
    <property type="entry name" value="Adenylosuccin_syn_GTP-bd"/>
</dbReference>
<dbReference type="SUPFAM" id="SSF52540">
    <property type="entry name" value="P-loop containing nucleoside triphosphate hydrolases"/>
    <property type="match status" value="1"/>
</dbReference>
<dbReference type="CDD" id="cd03108">
    <property type="entry name" value="AdSS"/>
    <property type="match status" value="1"/>
</dbReference>
<dbReference type="EMBL" id="JAMZEG020000002">
    <property type="protein sequence ID" value="MDE8603552.1"/>
    <property type="molecule type" value="Genomic_DNA"/>
</dbReference>
<dbReference type="Pfam" id="PF00709">
    <property type="entry name" value="Adenylsucc_synt"/>
    <property type="match status" value="1"/>
</dbReference>
<dbReference type="PROSITE" id="PS01266">
    <property type="entry name" value="ADENYLOSUCCIN_SYN_1"/>
    <property type="match status" value="1"/>
</dbReference>
<feature type="binding site" evidence="8">
    <location>
        <begin position="41"/>
        <end position="43"/>
    </location>
    <ligand>
        <name>GTP</name>
        <dbReference type="ChEBI" id="CHEBI:37565"/>
    </ligand>
</feature>
<feature type="binding site" evidence="8">
    <location>
        <position position="41"/>
    </location>
    <ligand>
        <name>Mg(2+)</name>
        <dbReference type="ChEBI" id="CHEBI:18420"/>
    </ligand>
</feature>
<keyword evidence="12" id="KW-1185">Reference proteome</keyword>
<evidence type="ECO:0000256" key="6">
    <source>
        <dbReference type="ARBA" id="ARBA00022842"/>
    </source>
</evidence>
<feature type="active site" evidence="9">
    <location>
        <position position="141"/>
    </location>
</feature>
<dbReference type="PANTHER" id="PTHR11846:SF0">
    <property type="entry name" value="ADENYLOSUCCINATE SYNTHETASE"/>
    <property type="match status" value="1"/>
</dbReference>
<dbReference type="SMART" id="SM00788">
    <property type="entry name" value="Adenylsucc_synt"/>
    <property type="match status" value="1"/>
</dbReference>
<feature type="binding site" evidence="8">
    <location>
        <begin position="13"/>
        <end position="19"/>
    </location>
    <ligand>
        <name>GTP</name>
        <dbReference type="ChEBI" id="CHEBI:37565"/>
    </ligand>
</feature>
<dbReference type="InterPro" id="IPR001114">
    <property type="entry name" value="Adenylosuccinate_synthetase"/>
</dbReference>
<feature type="binding site" description="in other chain" evidence="8">
    <location>
        <begin position="14"/>
        <end position="17"/>
    </location>
    <ligand>
        <name>IMP</name>
        <dbReference type="ChEBI" id="CHEBI:58053"/>
        <note>ligand shared between dimeric partners</note>
    </ligand>
</feature>
<evidence type="ECO:0000313" key="12">
    <source>
        <dbReference type="Proteomes" id="UP001139522"/>
    </source>
</evidence>
<feature type="binding site" evidence="8">
    <location>
        <position position="306"/>
    </location>
    <ligand>
        <name>GTP</name>
        <dbReference type="ChEBI" id="CHEBI:37565"/>
    </ligand>
</feature>
<keyword evidence="5 8" id="KW-0658">Purine biosynthesis</keyword>
<feature type="binding site" evidence="8">
    <location>
        <position position="144"/>
    </location>
    <ligand>
        <name>IMP</name>
        <dbReference type="ChEBI" id="CHEBI:58053"/>
        <note>ligand shared between dimeric partners</note>
    </ligand>
</feature>
<comment type="catalytic activity">
    <reaction evidence="8 10">
        <text>IMP + L-aspartate + GTP = N(6)-(1,2-dicarboxyethyl)-AMP + GDP + phosphate + 2 H(+)</text>
        <dbReference type="Rhea" id="RHEA:15753"/>
        <dbReference type="ChEBI" id="CHEBI:15378"/>
        <dbReference type="ChEBI" id="CHEBI:29991"/>
        <dbReference type="ChEBI" id="CHEBI:37565"/>
        <dbReference type="ChEBI" id="CHEBI:43474"/>
        <dbReference type="ChEBI" id="CHEBI:57567"/>
        <dbReference type="ChEBI" id="CHEBI:58053"/>
        <dbReference type="ChEBI" id="CHEBI:58189"/>
        <dbReference type="EC" id="6.3.4.4"/>
    </reaction>
</comment>
<feature type="binding site" evidence="8">
    <location>
        <begin position="332"/>
        <end position="334"/>
    </location>
    <ligand>
        <name>GTP</name>
        <dbReference type="ChEBI" id="CHEBI:37565"/>
    </ligand>
</feature>
<gene>
    <name evidence="8" type="primary">purA</name>
    <name evidence="11" type="ORF">M3I01_011680</name>
</gene>
<dbReference type="PANTHER" id="PTHR11846">
    <property type="entry name" value="ADENYLOSUCCINATE SYNTHETASE"/>
    <property type="match status" value="1"/>
</dbReference>
<feature type="active site" description="Proton acceptor" evidence="8">
    <location>
        <position position="14"/>
    </location>
</feature>
<feature type="binding site" description="in other chain" evidence="8">
    <location>
        <position position="240"/>
    </location>
    <ligand>
        <name>IMP</name>
        <dbReference type="ChEBI" id="CHEBI:58053"/>
        <note>ligand shared between dimeric partners</note>
    </ligand>
</feature>
<protein>
    <recommendedName>
        <fullName evidence="8 10">Adenylosuccinate synthetase</fullName>
        <shortName evidence="8">AMPSase</shortName>
        <shortName evidence="8">AdSS</shortName>
        <ecNumber evidence="8 10">6.3.4.4</ecNumber>
    </recommendedName>
    <alternativeName>
        <fullName evidence="8">IMP--aspartate ligase</fullName>
    </alternativeName>
</protein>
<evidence type="ECO:0000256" key="9">
    <source>
        <dbReference type="PROSITE-ProRule" id="PRU10134"/>
    </source>
</evidence>
<dbReference type="InterPro" id="IPR042109">
    <property type="entry name" value="Adenylosuccinate_synth_dom1"/>
</dbReference>
<dbReference type="InterPro" id="IPR042110">
    <property type="entry name" value="Adenylosuccinate_synth_dom2"/>
</dbReference>
<keyword evidence="4 8" id="KW-0547">Nucleotide-binding</keyword>
<feature type="binding site" evidence="8">
    <location>
        <begin position="300"/>
        <end position="306"/>
    </location>
    <ligand>
        <name>substrate</name>
    </ligand>
</feature>
<evidence type="ECO:0000256" key="5">
    <source>
        <dbReference type="ARBA" id="ARBA00022755"/>
    </source>
</evidence>
<evidence type="ECO:0000256" key="1">
    <source>
        <dbReference type="ARBA" id="ARBA00011738"/>
    </source>
</evidence>
<dbReference type="Gene3D" id="3.40.440.10">
    <property type="entry name" value="Adenylosuccinate Synthetase, subunit A, domain 1"/>
    <property type="match status" value="1"/>
</dbReference>
<comment type="caution">
    <text evidence="11">The sequence shown here is derived from an EMBL/GenBank/DDBJ whole genome shotgun (WGS) entry which is preliminary data.</text>
</comment>
<dbReference type="RefSeq" id="WP_255896139.1">
    <property type="nucleotide sequence ID" value="NZ_JAMZEG020000002.1"/>
</dbReference>
<comment type="subcellular location">
    <subcellularLocation>
        <location evidence="8">Cytoplasm</location>
    </subcellularLocation>
</comment>
<dbReference type="NCBIfam" id="TIGR00184">
    <property type="entry name" value="purA"/>
    <property type="match status" value="1"/>
</dbReference>
<feature type="binding site" evidence="8">
    <location>
        <begin position="415"/>
        <end position="417"/>
    </location>
    <ligand>
        <name>GTP</name>
        <dbReference type="ChEBI" id="CHEBI:37565"/>
    </ligand>
</feature>
<keyword evidence="3 8" id="KW-0479">Metal-binding</keyword>
<evidence type="ECO:0000256" key="10">
    <source>
        <dbReference type="RuleBase" id="RU000520"/>
    </source>
</evidence>
<feature type="binding site" description="in other chain" evidence="8">
    <location>
        <position position="304"/>
    </location>
    <ligand>
        <name>IMP</name>
        <dbReference type="ChEBI" id="CHEBI:58053"/>
        <note>ligand shared between dimeric partners</note>
    </ligand>
</feature>
<dbReference type="InterPro" id="IPR027417">
    <property type="entry name" value="P-loop_NTPase"/>
</dbReference>
<dbReference type="InterPro" id="IPR042111">
    <property type="entry name" value="Adenylosuccinate_synth_dom3"/>
</dbReference>
<keyword evidence="8" id="KW-0963">Cytoplasm</keyword>
<dbReference type="Gene3D" id="1.10.300.10">
    <property type="entry name" value="Adenylosuccinate Synthetase, subunit A, domain 2"/>
    <property type="match status" value="1"/>
</dbReference>
<evidence type="ECO:0000256" key="4">
    <source>
        <dbReference type="ARBA" id="ARBA00022741"/>
    </source>
</evidence>
<keyword evidence="2 8" id="KW-0436">Ligase</keyword>
<comment type="function">
    <text evidence="8">Plays an important role in the de novo pathway of purine nucleotide biosynthesis. Catalyzes the first committed step in the biosynthesis of AMP from IMP.</text>
</comment>
<dbReference type="NCBIfam" id="NF002223">
    <property type="entry name" value="PRK01117.1"/>
    <property type="match status" value="1"/>
</dbReference>
<keyword evidence="6 8" id="KW-0460">Magnesium</keyword>
<evidence type="ECO:0000256" key="8">
    <source>
        <dbReference type="HAMAP-Rule" id="MF_00011"/>
    </source>
</evidence>
<accession>A0ABT5WFF0</accession>
<reference evidence="11" key="1">
    <citation type="submission" date="2023-01" db="EMBL/GenBank/DDBJ databases">
        <title>Psychroserpens sp. MSW6 and Marinomonas sp. RSW2, isolated from seawater.</title>
        <authorList>
            <person name="Kristyanto S."/>
            <person name="Jung J."/>
            <person name="Kim J.M."/>
            <person name="Jeon C.O."/>
        </authorList>
    </citation>
    <scope>NUCLEOTIDE SEQUENCE</scope>
    <source>
        <strain evidence="11">RSW2</strain>
    </source>
</reference>
<feature type="binding site" description="in other chain" evidence="8">
    <location>
        <position position="225"/>
    </location>
    <ligand>
        <name>IMP</name>
        <dbReference type="ChEBI" id="CHEBI:58053"/>
        <note>ligand shared between dimeric partners</note>
    </ligand>
</feature>
<dbReference type="EC" id="6.3.4.4" evidence="8 10"/>
<dbReference type="Gene3D" id="3.90.170.10">
    <property type="entry name" value="Adenylosuccinate Synthetase, subunit A, domain 3"/>
    <property type="match status" value="1"/>
</dbReference>